<accession>A0A6B1G610</accession>
<dbReference type="EMBL" id="VYDA01000694">
    <property type="protein sequence ID" value="MYH63860.1"/>
    <property type="molecule type" value="Genomic_DNA"/>
</dbReference>
<dbReference type="AlphaFoldDB" id="A0A6B1G610"/>
<dbReference type="Gene3D" id="2.40.180.10">
    <property type="entry name" value="Catalase core domain"/>
    <property type="match status" value="1"/>
</dbReference>
<feature type="domain" description="Catalase immune-responsive" evidence="1">
    <location>
        <begin position="31"/>
        <end position="88"/>
    </location>
</feature>
<gene>
    <name evidence="2" type="ORF">F4148_19650</name>
</gene>
<evidence type="ECO:0000313" key="2">
    <source>
        <dbReference type="EMBL" id="MYH63860.1"/>
    </source>
</evidence>
<comment type="caution">
    <text evidence="2">The sequence shown here is derived from an EMBL/GenBank/DDBJ whole genome shotgun (WGS) entry which is preliminary data.</text>
</comment>
<name>A0A6B1G610_9CHLR</name>
<dbReference type="InterPro" id="IPR010582">
    <property type="entry name" value="Catalase_immune_responsive"/>
</dbReference>
<evidence type="ECO:0000259" key="1">
    <source>
        <dbReference type="Pfam" id="PF06628"/>
    </source>
</evidence>
<protein>
    <recommendedName>
        <fullName evidence="1">Catalase immune-responsive domain-containing protein</fullName>
    </recommendedName>
</protein>
<proteinExistence type="predicted"/>
<dbReference type="Pfam" id="PF06628">
    <property type="entry name" value="Catalase-rel"/>
    <property type="match status" value="1"/>
</dbReference>
<dbReference type="InterPro" id="IPR020835">
    <property type="entry name" value="Catalase_sf"/>
</dbReference>
<organism evidence="2">
    <name type="scientific">Caldilineaceae bacterium SB0675_bin_29</name>
    <dbReference type="NCBI Taxonomy" id="2605266"/>
    <lineage>
        <taxon>Bacteria</taxon>
        <taxon>Bacillati</taxon>
        <taxon>Chloroflexota</taxon>
        <taxon>Caldilineae</taxon>
        <taxon>Caldilineales</taxon>
        <taxon>Caldilineaceae</taxon>
    </lineage>
</organism>
<reference evidence="2" key="1">
    <citation type="submission" date="2019-09" db="EMBL/GenBank/DDBJ databases">
        <title>Characterisation of the sponge microbiome using genome-centric metagenomics.</title>
        <authorList>
            <person name="Engelberts J.P."/>
            <person name="Robbins S.J."/>
            <person name="De Goeij J.M."/>
            <person name="Aranda M."/>
            <person name="Bell S.C."/>
            <person name="Webster N.S."/>
        </authorList>
    </citation>
    <scope>NUCLEOTIDE SEQUENCE</scope>
    <source>
        <strain evidence="2">SB0675_bin_29</strain>
    </source>
</reference>
<dbReference type="GO" id="GO:0020037">
    <property type="term" value="F:heme binding"/>
    <property type="evidence" value="ECO:0007669"/>
    <property type="project" value="InterPro"/>
</dbReference>
<dbReference type="SUPFAM" id="SSF56634">
    <property type="entry name" value="Heme-dependent catalase-like"/>
    <property type="match status" value="1"/>
</dbReference>
<sequence>MGGPTENDCYFEPPLNVSGDADRYDHRVGYDDYTQPGNIFHLLNDDQKELLFGNIASLDGVPEGIQVRQLVHFYRADPDYAFGVAAKLNPSHASEKAAALAELSLA</sequence>